<sequence>MNRLLDKLIVGALLLFGVSLFVQALIAMISQYLLAIVIGLVVIVLVVIMFRQWNSRYKG</sequence>
<name>A0A846X0W2_9ACTN</name>
<feature type="transmembrane region" description="Helical" evidence="1">
    <location>
        <begin position="32"/>
        <end position="50"/>
    </location>
</feature>
<dbReference type="Proteomes" id="UP000582646">
    <property type="component" value="Unassembled WGS sequence"/>
</dbReference>
<protein>
    <submittedName>
        <fullName evidence="2">Uncharacterized protein</fullName>
    </submittedName>
</protein>
<dbReference type="AlphaFoldDB" id="A0A846X0W2"/>
<gene>
    <name evidence="2" type="ORF">HF999_10990</name>
</gene>
<keyword evidence="1" id="KW-0472">Membrane</keyword>
<evidence type="ECO:0000313" key="3">
    <source>
        <dbReference type="Proteomes" id="UP000582646"/>
    </source>
</evidence>
<dbReference type="EMBL" id="JAAXOQ010000012">
    <property type="protein sequence ID" value="NKY18894.1"/>
    <property type="molecule type" value="Genomic_DNA"/>
</dbReference>
<comment type="caution">
    <text evidence="2">The sequence shown here is derived from an EMBL/GenBank/DDBJ whole genome shotgun (WGS) entry which is preliminary data.</text>
</comment>
<keyword evidence="1" id="KW-0812">Transmembrane</keyword>
<keyword evidence="1" id="KW-1133">Transmembrane helix</keyword>
<accession>A0A846X0W2</accession>
<proteinExistence type="predicted"/>
<feature type="transmembrane region" description="Helical" evidence="1">
    <location>
        <begin position="7"/>
        <end position="26"/>
    </location>
</feature>
<evidence type="ECO:0000313" key="2">
    <source>
        <dbReference type="EMBL" id="NKY18894.1"/>
    </source>
</evidence>
<evidence type="ECO:0000256" key="1">
    <source>
        <dbReference type="SAM" id="Phobius"/>
    </source>
</evidence>
<reference evidence="2 3" key="1">
    <citation type="submission" date="2020-04" db="EMBL/GenBank/DDBJ databases">
        <title>MicrobeNet Type strains.</title>
        <authorList>
            <person name="Nicholson A.C."/>
        </authorList>
    </citation>
    <scope>NUCLEOTIDE SEQUENCE [LARGE SCALE GENOMIC DNA]</scope>
    <source>
        <strain evidence="2 3">DSM 44113</strain>
    </source>
</reference>
<organism evidence="2 3">
    <name type="scientific">Tsukamurella spumae</name>
    <dbReference type="NCBI Taxonomy" id="44753"/>
    <lineage>
        <taxon>Bacteria</taxon>
        <taxon>Bacillati</taxon>
        <taxon>Actinomycetota</taxon>
        <taxon>Actinomycetes</taxon>
        <taxon>Mycobacteriales</taxon>
        <taxon>Tsukamurellaceae</taxon>
        <taxon>Tsukamurella</taxon>
    </lineage>
</organism>
<dbReference type="RefSeq" id="WP_168545919.1">
    <property type="nucleotide sequence ID" value="NZ_BAAAKS010000064.1"/>
</dbReference>
<keyword evidence="3" id="KW-1185">Reference proteome</keyword>